<protein>
    <submittedName>
        <fullName evidence="1">AbiH family protein</fullName>
    </submittedName>
</protein>
<dbReference type="EMBL" id="JBHTCR010000004">
    <property type="protein sequence ID" value="MFC7347285.1"/>
    <property type="molecule type" value="Genomic_DNA"/>
</dbReference>
<sequence>MNRLIIVGNGFDLAHGLPTSYSSFLDYLWSKFDESTTNPIFEGLYEVNFDHFSTSYTSFSAFVEEAKKLDANYRVQEVGIYGESNFAISHKGIKIFRFKNKFFELINVQNAVNWVDIENIYYKILISLVKQDGKYKVITSIKQLNKEFLQVKILLQYYLQNEVEDSFIFDNKIDDCRSITDLFEYQYQALTKLPNSNFFLEFPADFRNELIEFDEKFHPYETNSADNTAYENLFLNFNYTSNVENYVNIINAENKRSLGRAQHIQIHGNFRDATNKLNFGFGDEMDDHYKIIENVDDNNYLENIKSFMYLNNANYKNLLNWIESDDYQVFIMGHSCGLSDRTLLNTIFEHHNCKSIKIFYYQENSDSDDFTKISQNLSRHFNKKALMRSKVVNKELCIPLPQNVRYRKNYFKRPSI</sequence>
<dbReference type="InterPro" id="IPR025935">
    <property type="entry name" value="AbiH"/>
</dbReference>
<proteinExistence type="predicted"/>
<comment type="caution">
    <text evidence="1">The sequence shown here is derived from an EMBL/GenBank/DDBJ whole genome shotgun (WGS) entry which is preliminary data.</text>
</comment>
<dbReference type="Proteomes" id="UP001596550">
    <property type="component" value="Unassembled WGS sequence"/>
</dbReference>
<dbReference type="Pfam" id="PF14253">
    <property type="entry name" value="AbiH"/>
    <property type="match status" value="1"/>
</dbReference>
<organism evidence="1 2">
    <name type="scientific">Chryseobacterium zhengzhouense</name>
    <dbReference type="NCBI Taxonomy" id="1636086"/>
    <lineage>
        <taxon>Bacteria</taxon>
        <taxon>Pseudomonadati</taxon>
        <taxon>Bacteroidota</taxon>
        <taxon>Flavobacteriia</taxon>
        <taxon>Flavobacteriales</taxon>
        <taxon>Weeksellaceae</taxon>
        <taxon>Chryseobacterium group</taxon>
        <taxon>Chryseobacterium</taxon>
    </lineage>
</organism>
<accession>A0ABW2M0G8</accession>
<reference evidence="2" key="1">
    <citation type="journal article" date="2019" name="Int. J. Syst. Evol. Microbiol.">
        <title>The Global Catalogue of Microorganisms (GCM) 10K type strain sequencing project: providing services to taxonomists for standard genome sequencing and annotation.</title>
        <authorList>
            <consortium name="The Broad Institute Genomics Platform"/>
            <consortium name="The Broad Institute Genome Sequencing Center for Infectious Disease"/>
            <person name="Wu L."/>
            <person name="Ma J."/>
        </authorList>
    </citation>
    <scope>NUCLEOTIDE SEQUENCE [LARGE SCALE GENOMIC DNA]</scope>
    <source>
        <strain evidence="2">CCUG 54781</strain>
    </source>
</reference>
<keyword evidence="2" id="KW-1185">Reference proteome</keyword>
<dbReference type="RefSeq" id="WP_378178519.1">
    <property type="nucleotide sequence ID" value="NZ_JBHTCR010000004.1"/>
</dbReference>
<name>A0ABW2M0G8_9FLAO</name>
<evidence type="ECO:0000313" key="2">
    <source>
        <dbReference type="Proteomes" id="UP001596550"/>
    </source>
</evidence>
<evidence type="ECO:0000313" key="1">
    <source>
        <dbReference type="EMBL" id="MFC7347285.1"/>
    </source>
</evidence>
<gene>
    <name evidence="1" type="ORF">ACFQO9_11205</name>
</gene>